<dbReference type="Gene3D" id="3.40.1110.10">
    <property type="entry name" value="Calcium-transporting ATPase, cytoplasmic domain N"/>
    <property type="match status" value="1"/>
</dbReference>
<evidence type="ECO:0000259" key="13">
    <source>
        <dbReference type="Pfam" id="PF16212"/>
    </source>
</evidence>
<evidence type="ECO:0000256" key="9">
    <source>
        <dbReference type="ARBA" id="ARBA00023136"/>
    </source>
</evidence>
<feature type="transmembrane region" description="Helical" evidence="11">
    <location>
        <begin position="96"/>
        <end position="115"/>
    </location>
</feature>
<feature type="domain" description="P-type ATPase C-terminal" evidence="13">
    <location>
        <begin position="1149"/>
        <end position="1396"/>
    </location>
</feature>
<dbReference type="SUPFAM" id="SSF81653">
    <property type="entry name" value="Calcium ATPase, transduction domain A"/>
    <property type="match status" value="1"/>
</dbReference>
<dbReference type="GO" id="GO:0140326">
    <property type="term" value="F:ATPase-coupled intramembrane lipid transporter activity"/>
    <property type="evidence" value="ECO:0007669"/>
    <property type="project" value="TreeGrafter"/>
</dbReference>
<protein>
    <submittedName>
        <fullName evidence="15">Uncharacterized protein</fullName>
    </submittedName>
</protein>
<feature type="transmembrane region" description="Helical" evidence="11">
    <location>
        <begin position="1357"/>
        <end position="1382"/>
    </location>
</feature>
<evidence type="ECO:0000256" key="11">
    <source>
        <dbReference type="SAM" id="Phobius"/>
    </source>
</evidence>
<dbReference type="SUPFAM" id="SSF81665">
    <property type="entry name" value="Calcium ATPase, transmembrane domain M"/>
    <property type="match status" value="1"/>
</dbReference>
<evidence type="ECO:0000259" key="12">
    <source>
        <dbReference type="Pfam" id="PF16209"/>
    </source>
</evidence>
<name>A0A2T9YZ65_9FUNG</name>
<keyword evidence="9 11" id="KW-0472">Membrane</keyword>
<feature type="transmembrane region" description="Helical" evidence="11">
    <location>
        <begin position="1303"/>
        <end position="1321"/>
    </location>
</feature>
<feature type="region of interest" description="Disordered" evidence="10">
    <location>
        <begin position="669"/>
        <end position="700"/>
    </location>
</feature>
<dbReference type="SFLD" id="SFLDG00002">
    <property type="entry name" value="C1.7:_P-type_atpase_like"/>
    <property type="match status" value="1"/>
</dbReference>
<evidence type="ECO:0000256" key="7">
    <source>
        <dbReference type="ARBA" id="ARBA00022967"/>
    </source>
</evidence>
<dbReference type="NCBIfam" id="TIGR01494">
    <property type="entry name" value="ATPase_P-type"/>
    <property type="match status" value="1"/>
</dbReference>
<dbReference type="GO" id="GO:0005886">
    <property type="term" value="C:plasma membrane"/>
    <property type="evidence" value="ECO:0007669"/>
    <property type="project" value="TreeGrafter"/>
</dbReference>
<dbReference type="InterPro" id="IPR023214">
    <property type="entry name" value="HAD_sf"/>
</dbReference>
<dbReference type="Proteomes" id="UP000245699">
    <property type="component" value="Unassembled WGS sequence"/>
</dbReference>
<keyword evidence="7" id="KW-1278">Translocase</keyword>
<evidence type="ECO:0000313" key="15">
    <source>
        <dbReference type="EMBL" id="PVU97645.1"/>
    </source>
</evidence>
<evidence type="ECO:0000313" key="14">
    <source>
        <dbReference type="EMBL" id="PVU95623.1"/>
    </source>
</evidence>
<dbReference type="Gene3D" id="3.40.50.1000">
    <property type="entry name" value="HAD superfamily/HAD-like"/>
    <property type="match status" value="1"/>
</dbReference>
<evidence type="ECO:0000256" key="8">
    <source>
        <dbReference type="ARBA" id="ARBA00022989"/>
    </source>
</evidence>
<feature type="transmembrane region" description="Helical" evidence="11">
    <location>
        <begin position="1211"/>
        <end position="1232"/>
    </location>
</feature>
<evidence type="ECO:0000256" key="3">
    <source>
        <dbReference type="ARBA" id="ARBA00022448"/>
    </source>
</evidence>
<feature type="transmembrane region" description="Helical" evidence="11">
    <location>
        <begin position="1270"/>
        <end position="1291"/>
    </location>
</feature>
<dbReference type="SFLD" id="SFLDF00027">
    <property type="entry name" value="p-type_atpase"/>
    <property type="match status" value="1"/>
</dbReference>
<dbReference type="InterPro" id="IPR023298">
    <property type="entry name" value="ATPase_P-typ_TM_dom_sf"/>
</dbReference>
<gene>
    <name evidence="15" type="ORF">BB559_001942</name>
    <name evidence="14" type="ORF">BB559_002662</name>
</gene>
<reference evidence="15 16" key="1">
    <citation type="journal article" date="2018" name="MBio">
        <title>Comparative Genomics Reveals the Core Gene Toolbox for the Fungus-Insect Symbiosis.</title>
        <authorList>
            <person name="Wang Y."/>
            <person name="Stata M."/>
            <person name="Wang W."/>
            <person name="Stajich J.E."/>
            <person name="White M.M."/>
            <person name="Moncalvo J.M."/>
        </authorList>
    </citation>
    <scope>NUCLEOTIDE SEQUENCE [LARGE SCALE GENOMIC DNA]</scope>
    <source>
        <strain evidence="15 16">AUS-77-4</strain>
    </source>
</reference>
<dbReference type="GO" id="GO:0016887">
    <property type="term" value="F:ATP hydrolysis activity"/>
    <property type="evidence" value="ECO:0007669"/>
    <property type="project" value="InterPro"/>
</dbReference>
<accession>A0A2T9YZ65</accession>
<keyword evidence="16" id="KW-1185">Reference proteome</keyword>
<dbReference type="GO" id="GO:0046872">
    <property type="term" value="F:metal ion binding"/>
    <property type="evidence" value="ECO:0007669"/>
    <property type="project" value="UniProtKB-KW"/>
</dbReference>
<keyword evidence="4 11" id="KW-0812">Transmembrane</keyword>
<evidence type="ECO:0000313" key="16">
    <source>
        <dbReference type="Proteomes" id="UP000245699"/>
    </source>
</evidence>
<dbReference type="InterPro" id="IPR001757">
    <property type="entry name" value="P_typ_ATPase"/>
</dbReference>
<dbReference type="GO" id="GO:0005524">
    <property type="term" value="F:ATP binding"/>
    <property type="evidence" value="ECO:0007669"/>
    <property type="project" value="InterPro"/>
</dbReference>
<dbReference type="EMBL" id="MBFT01000176">
    <property type="protein sequence ID" value="PVU95623.1"/>
    <property type="molecule type" value="Genomic_DNA"/>
</dbReference>
<dbReference type="PANTHER" id="PTHR24092">
    <property type="entry name" value="PROBABLE PHOSPHOLIPID-TRANSPORTING ATPASE"/>
    <property type="match status" value="1"/>
</dbReference>
<comment type="subcellular location">
    <subcellularLocation>
        <location evidence="2">Endomembrane system</location>
    </subcellularLocation>
    <subcellularLocation>
        <location evidence="1">Membrane</location>
        <topology evidence="1">Multi-pass membrane protein</topology>
    </subcellularLocation>
</comment>
<dbReference type="PROSITE" id="PS00154">
    <property type="entry name" value="ATPASE_E1_E2"/>
    <property type="match status" value="1"/>
</dbReference>
<evidence type="ECO:0000256" key="4">
    <source>
        <dbReference type="ARBA" id="ARBA00022692"/>
    </source>
</evidence>
<dbReference type="InterPro" id="IPR032631">
    <property type="entry name" value="P-type_ATPase_N"/>
</dbReference>
<dbReference type="PANTHER" id="PTHR24092:SF180">
    <property type="entry name" value="PHOSPHOLIPID-TRANSPORTING ATPASE DNF1-RELATED"/>
    <property type="match status" value="1"/>
</dbReference>
<proteinExistence type="predicted"/>
<dbReference type="SUPFAM" id="SSF81660">
    <property type="entry name" value="Metal cation-transporting ATPase, ATP-binding domain N"/>
    <property type="match status" value="1"/>
</dbReference>
<dbReference type="OrthoDB" id="377733at2759"/>
<dbReference type="InterPro" id="IPR032630">
    <property type="entry name" value="P_typ_ATPase_c"/>
</dbReference>
<feature type="compositionally biased region" description="Low complexity" evidence="10">
    <location>
        <begin position="681"/>
        <end position="700"/>
    </location>
</feature>
<dbReference type="SUPFAM" id="SSF56784">
    <property type="entry name" value="HAD-like"/>
    <property type="match status" value="1"/>
</dbReference>
<dbReference type="Pfam" id="PF16212">
    <property type="entry name" value="PhoLip_ATPase_C"/>
    <property type="match status" value="1"/>
</dbReference>
<dbReference type="InterPro" id="IPR044492">
    <property type="entry name" value="P_typ_ATPase_HD_dom"/>
</dbReference>
<dbReference type="InterPro" id="IPR036412">
    <property type="entry name" value="HAD-like_sf"/>
</dbReference>
<feature type="transmembrane region" description="Helical" evidence="11">
    <location>
        <begin position="349"/>
        <end position="371"/>
    </location>
</feature>
<dbReference type="GO" id="GO:0045332">
    <property type="term" value="P:phospholipid translocation"/>
    <property type="evidence" value="ECO:0007669"/>
    <property type="project" value="TreeGrafter"/>
</dbReference>
<evidence type="ECO:0000256" key="6">
    <source>
        <dbReference type="ARBA" id="ARBA00022842"/>
    </source>
</evidence>
<comment type="caution">
    <text evidence="15">The sequence shown here is derived from an EMBL/GenBank/DDBJ whole genome shotgun (WGS) entry which is preliminary data.</text>
</comment>
<keyword evidence="3" id="KW-0813">Transport</keyword>
<dbReference type="InterPro" id="IPR023299">
    <property type="entry name" value="ATPase_P-typ_cyto_dom_N"/>
</dbReference>
<evidence type="ECO:0000256" key="2">
    <source>
        <dbReference type="ARBA" id="ARBA00004308"/>
    </source>
</evidence>
<evidence type="ECO:0000256" key="1">
    <source>
        <dbReference type="ARBA" id="ARBA00004141"/>
    </source>
</evidence>
<dbReference type="InterPro" id="IPR018303">
    <property type="entry name" value="ATPase_P-typ_P_site"/>
</dbReference>
<dbReference type="Pfam" id="PF13246">
    <property type="entry name" value="Cation_ATPase"/>
    <property type="match status" value="1"/>
</dbReference>
<dbReference type="SFLD" id="SFLDS00003">
    <property type="entry name" value="Haloacid_Dehalogenase"/>
    <property type="match status" value="1"/>
</dbReference>
<feature type="domain" description="P-type ATPase N-terminal" evidence="12">
    <location>
        <begin position="39"/>
        <end position="97"/>
    </location>
</feature>
<dbReference type="EMBL" id="MBFT01000101">
    <property type="protein sequence ID" value="PVU97645.1"/>
    <property type="molecule type" value="Genomic_DNA"/>
</dbReference>
<evidence type="ECO:0000256" key="5">
    <source>
        <dbReference type="ARBA" id="ARBA00022723"/>
    </source>
</evidence>
<keyword evidence="8 11" id="KW-1133">Transmembrane helix</keyword>
<dbReference type="InterPro" id="IPR008250">
    <property type="entry name" value="ATPase_P-typ_transduc_dom_A_sf"/>
</dbReference>
<keyword evidence="5" id="KW-0479">Metal-binding</keyword>
<dbReference type="GO" id="GO:0012505">
    <property type="term" value="C:endomembrane system"/>
    <property type="evidence" value="ECO:0007669"/>
    <property type="project" value="UniProtKB-SubCell"/>
</dbReference>
<evidence type="ECO:0000256" key="10">
    <source>
        <dbReference type="SAM" id="MobiDB-lite"/>
    </source>
</evidence>
<dbReference type="Pfam" id="PF16209">
    <property type="entry name" value="PhoLip_ATPase_N"/>
    <property type="match status" value="1"/>
</dbReference>
<keyword evidence="6" id="KW-0460">Magnesium</keyword>
<dbReference type="Gene3D" id="2.70.150.10">
    <property type="entry name" value="Calcium-transporting ATPase, cytoplasmic transduction domain A"/>
    <property type="match status" value="1"/>
</dbReference>
<feature type="transmembrane region" description="Helical" evidence="11">
    <location>
        <begin position="1328"/>
        <end position="1351"/>
    </location>
</feature>
<dbReference type="STRING" id="61424.A0A2T9YZ65"/>
<sequence length="1433" mass="162849">MVNPLKFFQRDNGDNKRKLLNSLPNRLVHLNIKVPPEKEETHMSNYCTNEVLSAQFTLINFIPKDLYRQFNRAANLYFLLMTIIQMQPLFAIGSPIIAAVPLVFVLAITALKDAFEDRRRHISDRLSNEKKTNIIKNWRNQNMILSKKNSGFTFLTKIKKALGIQNKTEFPNFWLEVYMNRLNTSEPIDISETKWKDVRVGDIVILGSGDPVPADMLVLSTSNDDNVCFADSKDLDGETNLKPRSALEETSTIKYPNEIENLKLVVECSPPNENMFVFNSKVSVYDDSGEVKHVAAGIKNTLMRGMIVRNTEWVVALVLYTGEQTKIIMNSGPPPFKKSRIERMMNRMVISNFFLLFSLSLAICIIGGLMYRNHDREHANLLYVDGSPSTLIYTLRLFVSAMVMLQNVIPISLYISIEFIKLFHAYFIHQDLRMYYEPKDIAAIPQNWNISDDMGQVGYVFSDKTGTLTNNVMDFRLCTINGIVYGKQLPGDELDVVKGVNAKKNIEETHKVVSKHLMGTTTVTEIPLMTTDQHQSEDLEALKKEIIQNYEDEMKKVFTPKYIRTSSSPDAKTNPISYGFVDPKIFQHMKPDSSHKSNEWTYPRWSNSKAQAETIDLFLTQMAVNHTVLVEAKKPVQNSTVQESKMNTAKSSKLVGTLFRKVKGTTLTSFNRKREQKTETTSENNSDSNQSTSDTSDTANDVENISYSAESADEGSLVIAARNLGYTFLGRSKNTISVDIKGQETKFEVLATLEFDSVRKRMSTVVKRPSPYNDIVMFTKGADTSMLDIWKPVDPNNIIDVEYRKAMFNQIDEFANCGLRTLVFGYRILPDNEYEDFIKKLNGATSYIGDDRQDKLDAVYDEFERNIDITGSTGIEDKLQDNVPDCIASLRSAGIRIWVLTGDKLETATNIGFASNLLTKDMELWTIGGKLSPEETFEQFWLMSKLIHNSQRVSQEPLETKKILKFDPREAMNLRKMSYQVGKATRYFLNFEKGSKEVDPTDAVAHSIKNLQLRHINSDNEAFGLSDNISQVYTNHHSYLVNEDHLEDNPDIPGPQDSENALVIDGKALLLILENEETSKELCSLAPFLKSVICARVSPLQKAQVVNLVKSGLQCVTLAIGDGANDVSMIQAADVGVAIIGEEGFQASNAADYSIARFHHLKNLLLVHGFFNYLRISESVLCFFYKNAIWALAPLWYTFYSRFSANFFYELIYIQLYNLLFTVTPVVVLGCIDRPFNYKTALIYTNVYKDGINNEYFSYKKFFMYMLDGLYQSFVCFFGFFTMTGYFNLFTTQTGKVWSSYDVSTAIACAIVICASLTVGMNTWSFSWIMFLSIGFSIFAFFIATIIISLIPGSNVYQVYISLFGTAIFWITLVLVILVALLPRYIYRYYTASLKPKDIDIIREIKILHRPWYGQVYVDRRIPVSSSSNLLAC</sequence>
<organism evidence="15 16">
    <name type="scientific">Furculomyces boomerangus</name>
    <dbReference type="NCBI Taxonomy" id="61424"/>
    <lineage>
        <taxon>Eukaryota</taxon>
        <taxon>Fungi</taxon>
        <taxon>Fungi incertae sedis</taxon>
        <taxon>Zoopagomycota</taxon>
        <taxon>Kickxellomycotina</taxon>
        <taxon>Harpellomycetes</taxon>
        <taxon>Harpellales</taxon>
        <taxon>Harpellaceae</taxon>
        <taxon>Furculomyces</taxon>
    </lineage>
</organism>